<evidence type="ECO:0000256" key="5">
    <source>
        <dbReference type="ARBA" id="ARBA00023212"/>
    </source>
</evidence>
<evidence type="ECO:0000256" key="7">
    <source>
        <dbReference type="SAM" id="MobiDB-lite"/>
    </source>
</evidence>
<comment type="subcellular location">
    <subcellularLocation>
        <location evidence="1">Cell membrane</location>
        <topology evidence="1">Peripheral membrane protein</topology>
        <orientation evidence="1">Cytoplasmic side</orientation>
    </subcellularLocation>
    <subcellularLocation>
        <location evidence="2">Cytoplasm</location>
    </subcellularLocation>
</comment>
<keyword evidence="9" id="KW-1185">Reference proteome</keyword>
<proteinExistence type="predicted"/>
<feature type="compositionally biased region" description="Polar residues" evidence="7">
    <location>
        <begin position="80"/>
        <end position="96"/>
    </location>
</feature>
<dbReference type="OMA" id="MAMCNIF"/>
<feature type="region of interest" description="Disordered" evidence="7">
    <location>
        <begin position="44"/>
        <end position="96"/>
    </location>
</feature>
<evidence type="ECO:0000256" key="6">
    <source>
        <dbReference type="SAM" id="Coils"/>
    </source>
</evidence>
<evidence type="ECO:0000313" key="10">
    <source>
        <dbReference type="WBParaSite" id="NBR_0002031401-mRNA-1"/>
    </source>
</evidence>
<dbReference type="GO" id="GO:0005886">
    <property type="term" value="C:plasma membrane"/>
    <property type="evidence" value="ECO:0007669"/>
    <property type="project" value="TreeGrafter"/>
</dbReference>
<dbReference type="Proteomes" id="UP000271162">
    <property type="component" value="Unassembled WGS sequence"/>
</dbReference>
<dbReference type="EMBL" id="UYSL01025019">
    <property type="protein sequence ID" value="VDL84052.1"/>
    <property type="molecule type" value="Genomic_DNA"/>
</dbReference>
<feature type="coiled-coil region" evidence="6">
    <location>
        <begin position="103"/>
        <end position="144"/>
    </location>
</feature>
<keyword evidence="5" id="KW-0206">Cytoskeleton</keyword>
<evidence type="ECO:0000256" key="1">
    <source>
        <dbReference type="ARBA" id="ARBA00004413"/>
    </source>
</evidence>
<reference evidence="10" key="1">
    <citation type="submission" date="2017-02" db="UniProtKB">
        <authorList>
            <consortium name="WormBaseParasite"/>
        </authorList>
    </citation>
    <scope>IDENTIFICATION</scope>
</reference>
<dbReference type="WBParaSite" id="NBR_0002031401-mRNA-1">
    <property type="protein sequence ID" value="NBR_0002031401-mRNA-1"/>
    <property type="gene ID" value="NBR_0002031401"/>
</dbReference>
<sequence>MAMCNIFRLVRSPRKNKVDQMQKDELDQVLQRLQLENLELKRELERRKTATTSTPDLDRVSSPGRRSEGRGATLPRLSGHNHQGRSVPSLKSAQSQSDVMDEARALRLHKQRLEHRSRILEQQNEQLELQLQRLKKVIEQQRAAWEDDDGATDAVGSRPTRMQSLLATVDDLGRAMENLVVSVVYDSDQEQ</sequence>
<dbReference type="PANTHER" id="PTHR12268">
    <property type="entry name" value="E3 UBIQUITIN-PROTEIN LIGASE KCMF1"/>
    <property type="match status" value="1"/>
</dbReference>
<evidence type="ECO:0000256" key="3">
    <source>
        <dbReference type="ARBA" id="ARBA00022490"/>
    </source>
</evidence>
<dbReference type="STRING" id="27835.A0A0N4YSU2"/>
<dbReference type="AlphaFoldDB" id="A0A0N4YSU2"/>
<keyword evidence="3" id="KW-0963">Cytoplasm</keyword>
<organism evidence="10">
    <name type="scientific">Nippostrongylus brasiliensis</name>
    <name type="common">Rat hookworm</name>
    <dbReference type="NCBI Taxonomy" id="27835"/>
    <lineage>
        <taxon>Eukaryota</taxon>
        <taxon>Metazoa</taxon>
        <taxon>Ecdysozoa</taxon>
        <taxon>Nematoda</taxon>
        <taxon>Chromadorea</taxon>
        <taxon>Rhabditida</taxon>
        <taxon>Rhabditina</taxon>
        <taxon>Rhabditomorpha</taxon>
        <taxon>Strongyloidea</taxon>
        <taxon>Heligmosomidae</taxon>
        <taxon>Nippostrongylus</taxon>
    </lineage>
</organism>
<dbReference type="GO" id="GO:0099536">
    <property type="term" value="P:synaptic signaling"/>
    <property type="evidence" value="ECO:0007669"/>
    <property type="project" value="TreeGrafter"/>
</dbReference>
<dbReference type="InterPro" id="IPR050774">
    <property type="entry name" value="KCMF1/Dystrophin"/>
</dbReference>
<evidence type="ECO:0000313" key="9">
    <source>
        <dbReference type="Proteomes" id="UP000271162"/>
    </source>
</evidence>
<evidence type="ECO:0000256" key="4">
    <source>
        <dbReference type="ARBA" id="ARBA00022837"/>
    </source>
</evidence>
<name>A0A0N4YSU2_NIPBR</name>
<evidence type="ECO:0000256" key="2">
    <source>
        <dbReference type="ARBA" id="ARBA00004496"/>
    </source>
</evidence>
<reference evidence="8 9" key="2">
    <citation type="submission" date="2018-11" db="EMBL/GenBank/DDBJ databases">
        <authorList>
            <consortium name="Pathogen Informatics"/>
        </authorList>
    </citation>
    <scope>NUCLEOTIDE SEQUENCE [LARGE SCALE GENOMIC DNA]</scope>
</reference>
<protein>
    <submittedName>
        <fullName evidence="10">DTNB</fullName>
    </submittedName>
</protein>
<keyword evidence="6" id="KW-0175">Coiled coil</keyword>
<accession>A0A0N4YSU2</accession>
<evidence type="ECO:0000313" key="8">
    <source>
        <dbReference type="EMBL" id="VDL84052.1"/>
    </source>
</evidence>
<dbReference type="GO" id="GO:0045202">
    <property type="term" value="C:synapse"/>
    <property type="evidence" value="ECO:0007669"/>
    <property type="project" value="GOC"/>
</dbReference>
<gene>
    <name evidence="8" type="ORF">NBR_LOCUS20315</name>
</gene>
<keyword evidence="4" id="KW-0106">Calcium</keyword>
<dbReference type="PANTHER" id="PTHR12268:SF14">
    <property type="entry name" value="DYSTROPHIN-1"/>
    <property type="match status" value="1"/>
</dbReference>